<organism evidence="1 2">
    <name type="scientific">Streptomyces luteosporeus</name>
    <dbReference type="NCBI Taxonomy" id="173856"/>
    <lineage>
        <taxon>Bacteria</taxon>
        <taxon>Bacillati</taxon>
        <taxon>Actinomycetota</taxon>
        <taxon>Actinomycetes</taxon>
        <taxon>Kitasatosporales</taxon>
        <taxon>Streptomycetaceae</taxon>
        <taxon>Streptomyces</taxon>
    </lineage>
</organism>
<name>A0ABP6G462_9ACTN</name>
<dbReference type="Gene3D" id="3.30.565.10">
    <property type="entry name" value="Histidine kinase-like ATPase, C-terminal domain"/>
    <property type="match status" value="1"/>
</dbReference>
<comment type="caution">
    <text evidence="1">The sequence shown here is derived from an EMBL/GenBank/DDBJ whole genome shotgun (WGS) entry which is preliminary data.</text>
</comment>
<keyword evidence="2" id="KW-1185">Reference proteome</keyword>
<dbReference type="EMBL" id="BAAASL010000006">
    <property type="protein sequence ID" value="GAA2713920.1"/>
    <property type="molecule type" value="Genomic_DNA"/>
</dbReference>
<proteinExistence type="predicted"/>
<dbReference type="Proteomes" id="UP001500886">
    <property type="component" value="Unassembled WGS sequence"/>
</dbReference>
<evidence type="ECO:0000313" key="2">
    <source>
        <dbReference type="Proteomes" id="UP001500886"/>
    </source>
</evidence>
<evidence type="ECO:0000313" key="1">
    <source>
        <dbReference type="EMBL" id="GAA2713920.1"/>
    </source>
</evidence>
<evidence type="ECO:0008006" key="3">
    <source>
        <dbReference type="Google" id="ProtNLM"/>
    </source>
</evidence>
<protein>
    <recommendedName>
        <fullName evidence="3">ATP-binding protein</fullName>
    </recommendedName>
</protein>
<sequence>MKPWGSHIMCPGTTAPAAASAAHFPPRSDFSPVFPPAPGWVRAAREDEEDDAGRGDDETGRGLLLVRACVQEWGVCRHGPGPGKGV</sequence>
<accession>A0ABP6G462</accession>
<gene>
    <name evidence="1" type="ORF">GCM10010315_20300</name>
</gene>
<reference evidence="2" key="1">
    <citation type="journal article" date="2019" name="Int. J. Syst. Evol. Microbiol.">
        <title>The Global Catalogue of Microorganisms (GCM) 10K type strain sequencing project: providing services to taxonomists for standard genome sequencing and annotation.</title>
        <authorList>
            <consortium name="The Broad Institute Genomics Platform"/>
            <consortium name="The Broad Institute Genome Sequencing Center for Infectious Disease"/>
            <person name="Wu L."/>
            <person name="Ma J."/>
        </authorList>
    </citation>
    <scope>NUCLEOTIDE SEQUENCE [LARGE SCALE GENOMIC DNA]</scope>
    <source>
        <strain evidence="2">JCM 4542</strain>
    </source>
</reference>
<dbReference type="InterPro" id="IPR036890">
    <property type="entry name" value="HATPase_C_sf"/>
</dbReference>